<keyword evidence="10" id="KW-0862">Zinc</keyword>
<evidence type="ECO:0000256" key="8">
    <source>
        <dbReference type="ARBA" id="ARBA00022771"/>
    </source>
</evidence>
<evidence type="ECO:0000313" key="12">
    <source>
        <dbReference type="EMBL" id="PRQ47105.1"/>
    </source>
</evidence>
<name>A0A2P6RL11_ROSCH</name>
<keyword evidence="5" id="KW-0808">Transferase</keyword>
<evidence type="ECO:0000256" key="5">
    <source>
        <dbReference type="ARBA" id="ARBA00022679"/>
    </source>
</evidence>
<accession>A0A2P6RL11</accession>
<keyword evidence="12" id="KW-0436">Ligase</keyword>
<dbReference type="AlphaFoldDB" id="A0A2P6RL11"/>
<comment type="pathway">
    <text evidence="3">Protein modification; protein ubiquitination.</text>
</comment>
<keyword evidence="6" id="KW-0479">Metal-binding</keyword>
<dbReference type="GO" id="GO:0016874">
    <property type="term" value="F:ligase activity"/>
    <property type="evidence" value="ECO:0007669"/>
    <property type="project" value="UniProtKB-KW"/>
</dbReference>
<evidence type="ECO:0000256" key="9">
    <source>
        <dbReference type="ARBA" id="ARBA00022786"/>
    </source>
</evidence>
<protein>
    <recommendedName>
        <fullName evidence="4">RBR-type E3 ubiquitin transferase</fullName>
        <ecNumber evidence="4">2.3.2.31</ecNumber>
    </recommendedName>
</protein>
<dbReference type="GO" id="GO:0016567">
    <property type="term" value="P:protein ubiquitination"/>
    <property type="evidence" value="ECO:0007669"/>
    <property type="project" value="UniProtKB-UniPathway"/>
</dbReference>
<dbReference type="GO" id="GO:0061630">
    <property type="term" value="F:ubiquitin protein ligase activity"/>
    <property type="evidence" value="ECO:0007669"/>
    <property type="project" value="UniProtKB-EC"/>
</dbReference>
<dbReference type="InterPro" id="IPR002867">
    <property type="entry name" value="IBR_dom"/>
</dbReference>
<dbReference type="EMBL" id="PDCK01000040">
    <property type="protein sequence ID" value="PRQ47105.1"/>
    <property type="molecule type" value="Genomic_DNA"/>
</dbReference>
<feature type="domain" description="RING-type" evidence="11">
    <location>
        <begin position="1"/>
        <end position="138"/>
    </location>
</feature>
<dbReference type="Proteomes" id="UP000238479">
    <property type="component" value="Chromosome 2"/>
</dbReference>
<keyword evidence="7" id="KW-0677">Repeat</keyword>
<organism evidence="12 13">
    <name type="scientific">Rosa chinensis</name>
    <name type="common">China rose</name>
    <dbReference type="NCBI Taxonomy" id="74649"/>
    <lineage>
        <taxon>Eukaryota</taxon>
        <taxon>Viridiplantae</taxon>
        <taxon>Streptophyta</taxon>
        <taxon>Embryophyta</taxon>
        <taxon>Tracheophyta</taxon>
        <taxon>Spermatophyta</taxon>
        <taxon>Magnoliopsida</taxon>
        <taxon>eudicotyledons</taxon>
        <taxon>Gunneridae</taxon>
        <taxon>Pentapetalae</taxon>
        <taxon>rosids</taxon>
        <taxon>fabids</taxon>
        <taxon>Rosales</taxon>
        <taxon>Rosaceae</taxon>
        <taxon>Rosoideae</taxon>
        <taxon>Rosoideae incertae sedis</taxon>
        <taxon>Rosa</taxon>
    </lineage>
</organism>
<dbReference type="Gramene" id="PRQ47105">
    <property type="protein sequence ID" value="PRQ47105"/>
    <property type="gene ID" value="RchiOBHm_Chr2g0096081"/>
</dbReference>
<dbReference type="STRING" id="74649.A0A2P6RL11"/>
<keyword evidence="13" id="KW-1185">Reference proteome</keyword>
<gene>
    <name evidence="12" type="ORF">RchiOBHm_Chr2g0096081</name>
</gene>
<evidence type="ECO:0000259" key="11">
    <source>
        <dbReference type="PROSITE" id="PS51873"/>
    </source>
</evidence>
<comment type="caution">
    <text evidence="12">The sequence shown here is derived from an EMBL/GenBank/DDBJ whole genome shotgun (WGS) entry which is preliminary data.</text>
</comment>
<keyword evidence="8" id="KW-0863">Zinc-finger</keyword>
<evidence type="ECO:0000256" key="7">
    <source>
        <dbReference type="ARBA" id="ARBA00022737"/>
    </source>
</evidence>
<comment type="cofactor">
    <cofactor evidence="2">
        <name>Zn(2+)</name>
        <dbReference type="ChEBI" id="CHEBI:29105"/>
    </cofactor>
</comment>
<dbReference type="Gene3D" id="2.20.25.20">
    <property type="match status" value="1"/>
</dbReference>
<evidence type="ECO:0000256" key="6">
    <source>
        <dbReference type="ARBA" id="ARBA00022723"/>
    </source>
</evidence>
<comment type="catalytic activity">
    <reaction evidence="1">
        <text>[E2 ubiquitin-conjugating enzyme]-S-ubiquitinyl-L-cysteine + [acceptor protein]-L-lysine = [E2 ubiquitin-conjugating enzyme]-L-cysteine + [acceptor protein]-N(6)-ubiquitinyl-L-lysine.</text>
        <dbReference type="EC" id="2.3.2.31"/>
    </reaction>
</comment>
<dbReference type="SUPFAM" id="SSF57850">
    <property type="entry name" value="RING/U-box"/>
    <property type="match status" value="2"/>
</dbReference>
<evidence type="ECO:0000256" key="3">
    <source>
        <dbReference type="ARBA" id="ARBA00004906"/>
    </source>
</evidence>
<evidence type="ECO:0000256" key="1">
    <source>
        <dbReference type="ARBA" id="ARBA00001798"/>
    </source>
</evidence>
<sequence length="156" mass="18061">MCEAVILGSQKFYCPFKDCSAMLIDDGAEVVRDSECPNCNRMFCAQCKVPWHAGIECAEFKKLKNDEKGNEDIMLRNLAQKNQWRRCPKSRFYVEKLIGCDTMRCRCAQKFSSWNVLWWILRKGKSRGRILQAITGREEADLLSDYLIKILIVSHG</sequence>
<evidence type="ECO:0000256" key="2">
    <source>
        <dbReference type="ARBA" id="ARBA00001947"/>
    </source>
</evidence>
<dbReference type="InterPro" id="IPR031127">
    <property type="entry name" value="E3_UB_ligase_RBR"/>
</dbReference>
<dbReference type="Gene3D" id="1.20.120.1750">
    <property type="match status" value="1"/>
</dbReference>
<dbReference type="CDD" id="cd22582">
    <property type="entry name" value="BRcat_RBR_unk"/>
    <property type="match status" value="1"/>
</dbReference>
<evidence type="ECO:0000256" key="4">
    <source>
        <dbReference type="ARBA" id="ARBA00012251"/>
    </source>
</evidence>
<dbReference type="PANTHER" id="PTHR11685">
    <property type="entry name" value="RBR FAMILY RING FINGER AND IBR DOMAIN-CONTAINING"/>
    <property type="match status" value="1"/>
</dbReference>
<evidence type="ECO:0000256" key="10">
    <source>
        <dbReference type="ARBA" id="ARBA00022833"/>
    </source>
</evidence>
<keyword evidence="9" id="KW-0833">Ubl conjugation pathway</keyword>
<evidence type="ECO:0000313" key="13">
    <source>
        <dbReference type="Proteomes" id="UP000238479"/>
    </source>
</evidence>
<dbReference type="GO" id="GO:0008270">
    <property type="term" value="F:zinc ion binding"/>
    <property type="evidence" value="ECO:0007669"/>
    <property type="project" value="UniProtKB-KW"/>
</dbReference>
<dbReference type="UniPathway" id="UPA00143"/>
<dbReference type="EC" id="2.3.2.31" evidence="4"/>
<dbReference type="Pfam" id="PF01485">
    <property type="entry name" value="IBR"/>
    <property type="match status" value="1"/>
</dbReference>
<dbReference type="OMA" id="MCEAVIL"/>
<dbReference type="PROSITE" id="PS51873">
    <property type="entry name" value="TRIAD"/>
    <property type="match status" value="1"/>
</dbReference>
<dbReference type="InterPro" id="IPR044066">
    <property type="entry name" value="TRIAD_supradom"/>
</dbReference>
<dbReference type="SMART" id="SM00647">
    <property type="entry name" value="IBR"/>
    <property type="match status" value="1"/>
</dbReference>
<reference evidence="12 13" key="1">
    <citation type="journal article" date="2018" name="Nat. Genet.">
        <title>The Rosa genome provides new insights in the design of modern roses.</title>
        <authorList>
            <person name="Bendahmane M."/>
        </authorList>
    </citation>
    <scope>NUCLEOTIDE SEQUENCE [LARGE SCALE GENOMIC DNA]</scope>
    <source>
        <strain evidence="13">cv. Old Blush</strain>
    </source>
</reference>
<proteinExistence type="predicted"/>